<evidence type="ECO:0000313" key="3">
    <source>
        <dbReference type="Proteomes" id="UP000095765"/>
    </source>
</evidence>
<proteinExistence type="predicted"/>
<feature type="transmembrane region" description="Helical" evidence="1">
    <location>
        <begin position="355"/>
        <end position="376"/>
    </location>
</feature>
<feature type="transmembrane region" description="Helical" evidence="1">
    <location>
        <begin position="242"/>
        <end position="261"/>
    </location>
</feature>
<keyword evidence="1" id="KW-0472">Membrane</keyword>
<protein>
    <submittedName>
        <fullName evidence="2">Uncharacterized protein</fullName>
    </submittedName>
</protein>
<feature type="transmembrane region" description="Helical" evidence="1">
    <location>
        <begin position="131"/>
        <end position="152"/>
    </location>
</feature>
<gene>
    <name evidence="2" type="ORF">ERS852551_00021</name>
</gene>
<reference evidence="2 3" key="1">
    <citation type="submission" date="2015-09" db="EMBL/GenBank/DDBJ databases">
        <authorList>
            <consortium name="Pathogen Informatics"/>
        </authorList>
    </citation>
    <scope>NUCLEOTIDE SEQUENCE [LARGE SCALE GENOMIC DNA]</scope>
    <source>
        <strain evidence="2 3">2789STDY5834939</strain>
    </source>
</reference>
<sequence length="428" mass="49192">MPIHSRYLKDQSDKMNHAEIAVFLYFIVMAFQYPFEYYSDEGILPAKLVLYAFIILLWIFPLLMFWFNRPNLTPYRAVFLVVFSGIFLMSIWNGVITNYTGIGVISGIGVYLSMLSAFCMCNIRTQTFEKAFVCLAPIALAVLAGVLLFGNIDIQAAMDRDYTWTPIFFTTSFFWAYIPFLLLSFITKKHIVLSVLYWAGALILNSLFLKRMIFVDTALIAIVVLFHFLAEGKIEFLKVLKFCLAILLLGGLATAIFWRAIGPLVMASVGRLFEISGGLLKFDRFVESFNYFKAASPLEILLGKGFYGQHEGLGLVRYALHVGWSNFILKGGIPLFLLVFIPYFKLLYLLPKYKYLPVVTKFSICMMMVYAAGLFYGNMHSFTPNMLLFFYSVFNVMDYRGKQAHCRELNSIYLKHDKINRYLLRQSE</sequence>
<name>A0A174L3D8_9FIRM</name>
<keyword evidence="1" id="KW-1133">Transmembrane helix</keyword>
<feature type="transmembrane region" description="Helical" evidence="1">
    <location>
        <begin position="99"/>
        <end position="119"/>
    </location>
</feature>
<feature type="transmembrane region" description="Helical" evidence="1">
    <location>
        <begin position="48"/>
        <end position="67"/>
    </location>
</feature>
<dbReference type="Proteomes" id="UP000095765">
    <property type="component" value="Unassembled WGS sequence"/>
</dbReference>
<keyword evidence="1" id="KW-0812">Transmembrane</keyword>
<organism evidence="2 3">
    <name type="scientific">Anaerotruncus colihominis</name>
    <dbReference type="NCBI Taxonomy" id="169435"/>
    <lineage>
        <taxon>Bacteria</taxon>
        <taxon>Bacillati</taxon>
        <taxon>Bacillota</taxon>
        <taxon>Clostridia</taxon>
        <taxon>Eubacteriales</taxon>
        <taxon>Oscillospiraceae</taxon>
        <taxon>Anaerotruncus</taxon>
    </lineage>
</organism>
<feature type="transmembrane region" description="Helical" evidence="1">
    <location>
        <begin position="190"/>
        <end position="207"/>
    </location>
</feature>
<evidence type="ECO:0000313" key="2">
    <source>
        <dbReference type="EMBL" id="CUP18752.1"/>
    </source>
</evidence>
<feature type="transmembrane region" description="Helical" evidence="1">
    <location>
        <begin position="20"/>
        <end position="36"/>
    </location>
</feature>
<feature type="transmembrane region" description="Helical" evidence="1">
    <location>
        <begin position="74"/>
        <end position="93"/>
    </location>
</feature>
<feature type="transmembrane region" description="Helical" evidence="1">
    <location>
        <begin position="213"/>
        <end position="230"/>
    </location>
</feature>
<feature type="transmembrane region" description="Helical" evidence="1">
    <location>
        <begin position="164"/>
        <end position="183"/>
    </location>
</feature>
<feature type="transmembrane region" description="Helical" evidence="1">
    <location>
        <begin position="327"/>
        <end position="348"/>
    </location>
</feature>
<dbReference type="EMBL" id="CZBE01000001">
    <property type="protein sequence ID" value="CUP18752.1"/>
    <property type="molecule type" value="Genomic_DNA"/>
</dbReference>
<accession>A0A174L3D8</accession>
<dbReference type="AlphaFoldDB" id="A0A174L3D8"/>
<evidence type="ECO:0000256" key="1">
    <source>
        <dbReference type="SAM" id="Phobius"/>
    </source>
</evidence>